<organism evidence="2 3">
    <name type="scientific">Piscirickettsia salmonis</name>
    <dbReference type="NCBI Taxonomy" id="1238"/>
    <lineage>
        <taxon>Bacteria</taxon>
        <taxon>Pseudomonadati</taxon>
        <taxon>Pseudomonadota</taxon>
        <taxon>Gammaproteobacteria</taxon>
        <taxon>Thiotrichales</taxon>
        <taxon>Piscirickettsiaceae</taxon>
        <taxon>Piscirickettsia</taxon>
    </lineage>
</organism>
<dbReference type="PANTHER" id="PTHR13696:SF96">
    <property type="entry name" value="COBQ_COBB_MIND_PARA NUCLEOTIDE BINDING DOMAIN-CONTAINING PROTEIN"/>
    <property type="match status" value="1"/>
</dbReference>
<evidence type="ECO:0000313" key="2">
    <source>
        <dbReference type="EMBL" id="QGO04586.1"/>
    </source>
</evidence>
<dbReference type="CDD" id="cd02042">
    <property type="entry name" value="ParAB_family"/>
    <property type="match status" value="1"/>
</dbReference>
<dbReference type="InterPro" id="IPR050678">
    <property type="entry name" value="DNA_Partitioning_ATPase"/>
</dbReference>
<dbReference type="RefSeq" id="WP_016212122.1">
    <property type="nucleotide sequence ID" value="NZ_CP013761.1"/>
</dbReference>
<reference evidence="2 3" key="1">
    <citation type="submission" date="2019-04" db="EMBL/GenBank/DDBJ databases">
        <title>Complete genome sequencing of Piscirickettsia salmonis strain Psal-009.</title>
        <authorList>
            <person name="Schober I."/>
            <person name="Bunk B."/>
            <person name="Sproer C."/>
            <person name="Carril G.P."/>
            <person name="Riedel T."/>
            <person name="Flores-Herrera P.A."/>
            <person name="Nourdin-Galindo G."/>
            <person name="Marshall S.H."/>
            <person name="Overmann J."/>
        </authorList>
    </citation>
    <scope>NUCLEOTIDE SEQUENCE [LARGE SCALE GENOMIC DNA]</scope>
    <source>
        <strain evidence="2 3">Psal-009</strain>
    </source>
</reference>
<dbReference type="EMBL" id="CP038908">
    <property type="protein sequence ID" value="QGO04586.1"/>
    <property type="molecule type" value="Genomic_DNA"/>
</dbReference>
<evidence type="ECO:0000259" key="1">
    <source>
        <dbReference type="Pfam" id="PF01656"/>
    </source>
</evidence>
<accession>A0A9Q5VFJ2</accession>
<gene>
    <name evidence="2" type="ORF">Psal009_00455</name>
</gene>
<keyword evidence="3" id="KW-1185">Reference proteome</keyword>
<dbReference type="Proteomes" id="UP000422232">
    <property type="component" value="Chromosome"/>
</dbReference>
<dbReference type="PANTHER" id="PTHR13696">
    <property type="entry name" value="P-LOOP CONTAINING NUCLEOSIDE TRIPHOSPHATE HYDROLASE"/>
    <property type="match status" value="1"/>
</dbReference>
<dbReference type="Pfam" id="PF01656">
    <property type="entry name" value="CbiA"/>
    <property type="match status" value="1"/>
</dbReference>
<name>A0A9Q5VFJ2_PISSA</name>
<dbReference type="AlphaFoldDB" id="A0A9Q5VFJ2"/>
<protein>
    <submittedName>
        <fullName evidence="2">ParA-like protein</fullName>
    </submittedName>
</protein>
<dbReference type="Gene3D" id="3.40.50.300">
    <property type="entry name" value="P-loop containing nucleotide triphosphate hydrolases"/>
    <property type="match status" value="1"/>
</dbReference>
<sequence length="233" mass="25600">MPVITIACSKGGVGKSTIATSLVVSLTQAGFKVALLDSDPQFSASLWADTRLDDESLPQIKHVQKIGKIKHEAVALSKQYDYVVVDTGGHDSTEMRQSLVVADLAIIPMRQSQYDLDVIEGMTEIIDDAQSIGNDKLKTVYILNMVNPNSKSKKAEELIEALSDDENIDLYSGCLYSRDAYVESSSTGRGITELKDRKGKAEFVAFTDYIINLFKGKKNGRSKKTKQKEKAKA</sequence>
<dbReference type="SUPFAM" id="SSF52540">
    <property type="entry name" value="P-loop containing nucleoside triphosphate hydrolases"/>
    <property type="match status" value="1"/>
</dbReference>
<dbReference type="PIRSF" id="PIRSF009320">
    <property type="entry name" value="Nuc_binding_HP_1000"/>
    <property type="match status" value="1"/>
</dbReference>
<feature type="domain" description="CobQ/CobB/MinD/ParA nucleotide binding" evidence="1">
    <location>
        <begin position="4"/>
        <end position="188"/>
    </location>
</feature>
<proteinExistence type="predicted"/>
<evidence type="ECO:0000313" key="3">
    <source>
        <dbReference type="Proteomes" id="UP000422232"/>
    </source>
</evidence>
<dbReference type="InterPro" id="IPR027417">
    <property type="entry name" value="P-loop_NTPase"/>
</dbReference>
<dbReference type="GeneID" id="66742469"/>
<dbReference type="InterPro" id="IPR002586">
    <property type="entry name" value="CobQ/CobB/MinD/ParA_Nub-bd_dom"/>
</dbReference>